<feature type="region of interest" description="Disordered" evidence="2">
    <location>
        <begin position="96"/>
        <end position="122"/>
    </location>
</feature>
<feature type="compositionally biased region" description="Polar residues" evidence="2">
    <location>
        <begin position="96"/>
        <end position="106"/>
    </location>
</feature>
<evidence type="ECO:0000256" key="2">
    <source>
        <dbReference type="SAM" id="MobiDB-lite"/>
    </source>
</evidence>
<evidence type="ECO:0000313" key="5">
    <source>
        <dbReference type="Proteomes" id="UP001151760"/>
    </source>
</evidence>
<protein>
    <submittedName>
        <fullName evidence="4">Uncharacterized protein</fullName>
    </submittedName>
</protein>
<dbReference type="InterPro" id="IPR038077">
    <property type="entry name" value="Troponin_sf"/>
</dbReference>
<keyword evidence="1" id="KW-0175">Coiled coil</keyword>
<keyword evidence="5" id="KW-1185">Reference proteome</keyword>
<keyword evidence="3" id="KW-0732">Signal</keyword>
<reference evidence="4" key="2">
    <citation type="submission" date="2022-01" db="EMBL/GenBank/DDBJ databases">
        <authorList>
            <person name="Yamashiro T."/>
            <person name="Shiraishi A."/>
            <person name="Satake H."/>
            <person name="Nakayama K."/>
        </authorList>
    </citation>
    <scope>NUCLEOTIDE SEQUENCE</scope>
</reference>
<sequence>MRMVLTVFQQLLFLKLECLSLKKTAWNEFSSNIASAIICLDTNQKFNLSKMVFDVMTRNLDSLSAKNLMYPRFLQVFLDKQLDKLEAEHVSGNITKTRSKATLNEPTPQGTGSGSGPRRQDTMGDTIAQTRFENVSKTSYDSPLGGVNTPQSDEDSMQLKELMEMCTNLLQRVQDLETTKTAQAKEITSLKKRVKKLEQRGRSRTPGLKRLYKVGTSRRVESSAEASLGDQEDASKQGRNIAEIDADVDISLVHKDAGIQGRFDDEDMFDTSVFNDEEVFAGQDMADQEVNVAEKEVSAADPVTTAGEVVTTASVDISTASVPITVSTATPTTPPTTTTEDDMTLAETLMDIKCAKPKAIGVVMQEPSEILRISATQQQIQEKAQGSRDKGKAKMVEEEEPKEPTKIKDQIKHDEELAQRLDAQLQAEMEKEDRLARQREEEDNIVSWDNAQAMMEADYQMAERLHAEEQASLTDEEKASLFVQLLDARKKHFAALRAQEIRNKPPTKMQKRTTMCNYLKNMAGYKHNQLRHKSFDDIQKLFDKALKRVNTFVPMDTEKVEGSKAKAAGSETRVEESSKRAGEELDRESTKKQKVEDETEQAELKECFEIIPFDEDSVNTIPLATKQAPIVDWTILDYNPSRLNPTSLLQYKT</sequence>
<feature type="compositionally biased region" description="Basic and acidic residues" evidence="2">
    <location>
        <begin position="572"/>
        <end position="598"/>
    </location>
</feature>
<evidence type="ECO:0000256" key="1">
    <source>
        <dbReference type="SAM" id="Coils"/>
    </source>
</evidence>
<organism evidence="4 5">
    <name type="scientific">Tanacetum coccineum</name>
    <dbReference type="NCBI Taxonomy" id="301880"/>
    <lineage>
        <taxon>Eukaryota</taxon>
        <taxon>Viridiplantae</taxon>
        <taxon>Streptophyta</taxon>
        <taxon>Embryophyta</taxon>
        <taxon>Tracheophyta</taxon>
        <taxon>Spermatophyta</taxon>
        <taxon>Magnoliopsida</taxon>
        <taxon>eudicotyledons</taxon>
        <taxon>Gunneridae</taxon>
        <taxon>Pentapetalae</taxon>
        <taxon>asterids</taxon>
        <taxon>campanulids</taxon>
        <taxon>Asterales</taxon>
        <taxon>Asteraceae</taxon>
        <taxon>Asteroideae</taxon>
        <taxon>Anthemideae</taxon>
        <taxon>Anthemidinae</taxon>
        <taxon>Tanacetum</taxon>
    </lineage>
</organism>
<feature type="coiled-coil region" evidence="1">
    <location>
        <begin position="411"/>
        <end position="438"/>
    </location>
</feature>
<feature type="signal peptide" evidence="3">
    <location>
        <begin position="1"/>
        <end position="20"/>
    </location>
</feature>
<feature type="chain" id="PRO_5046106106" evidence="3">
    <location>
        <begin position="21"/>
        <end position="653"/>
    </location>
</feature>
<name>A0ABQ4ZNX5_9ASTR</name>
<gene>
    <name evidence="4" type="ORF">Tco_0774243</name>
</gene>
<feature type="region of interest" description="Disordered" evidence="2">
    <location>
        <begin position="563"/>
        <end position="598"/>
    </location>
</feature>
<comment type="caution">
    <text evidence="4">The sequence shown here is derived from an EMBL/GenBank/DDBJ whole genome shotgun (WGS) entry which is preliminary data.</text>
</comment>
<proteinExistence type="predicted"/>
<feature type="region of interest" description="Disordered" evidence="2">
    <location>
        <begin position="378"/>
        <end position="406"/>
    </location>
</feature>
<feature type="compositionally biased region" description="Basic and acidic residues" evidence="2">
    <location>
        <begin position="385"/>
        <end position="406"/>
    </location>
</feature>
<evidence type="ECO:0000313" key="4">
    <source>
        <dbReference type="EMBL" id="GJS91607.1"/>
    </source>
</evidence>
<accession>A0ABQ4ZNX5</accession>
<feature type="region of interest" description="Disordered" evidence="2">
    <location>
        <begin position="196"/>
        <end position="239"/>
    </location>
</feature>
<reference evidence="4" key="1">
    <citation type="journal article" date="2022" name="Int. J. Mol. Sci.">
        <title>Draft Genome of Tanacetum Coccineum: Genomic Comparison of Closely Related Tanacetum-Family Plants.</title>
        <authorList>
            <person name="Yamashiro T."/>
            <person name="Shiraishi A."/>
            <person name="Nakayama K."/>
            <person name="Satake H."/>
        </authorList>
    </citation>
    <scope>NUCLEOTIDE SEQUENCE</scope>
</reference>
<dbReference type="Proteomes" id="UP001151760">
    <property type="component" value="Unassembled WGS sequence"/>
</dbReference>
<evidence type="ECO:0000256" key="3">
    <source>
        <dbReference type="SAM" id="SignalP"/>
    </source>
</evidence>
<dbReference type="SUPFAM" id="SSF90250">
    <property type="entry name" value="Troponin coil-coiled subunits"/>
    <property type="match status" value="1"/>
</dbReference>
<dbReference type="EMBL" id="BQNB010011519">
    <property type="protein sequence ID" value="GJS91607.1"/>
    <property type="molecule type" value="Genomic_DNA"/>
</dbReference>